<organism evidence="1 2">
    <name type="scientific">Pieris brassicae</name>
    <name type="common">White butterfly</name>
    <name type="synonym">Large white butterfly</name>
    <dbReference type="NCBI Taxonomy" id="7116"/>
    <lineage>
        <taxon>Eukaryota</taxon>
        <taxon>Metazoa</taxon>
        <taxon>Ecdysozoa</taxon>
        <taxon>Arthropoda</taxon>
        <taxon>Hexapoda</taxon>
        <taxon>Insecta</taxon>
        <taxon>Pterygota</taxon>
        <taxon>Neoptera</taxon>
        <taxon>Endopterygota</taxon>
        <taxon>Lepidoptera</taxon>
        <taxon>Glossata</taxon>
        <taxon>Ditrysia</taxon>
        <taxon>Papilionoidea</taxon>
        <taxon>Pieridae</taxon>
        <taxon>Pierinae</taxon>
        <taxon>Pieris</taxon>
    </lineage>
</organism>
<evidence type="ECO:0000313" key="1">
    <source>
        <dbReference type="EMBL" id="CAH3987082.1"/>
    </source>
</evidence>
<dbReference type="Proteomes" id="UP001152562">
    <property type="component" value="Unassembled WGS sequence"/>
</dbReference>
<proteinExistence type="predicted"/>
<gene>
    <name evidence="1" type="ORF">PIBRA_LOCUS2111</name>
</gene>
<dbReference type="EMBL" id="CALOZG010000002">
    <property type="protein sequence ID" value="CAH3987082.1"/>
    <property type="molecule type" value="Genomic_DNA"/>
</dbReference>
<reference evidence="1" key="1">
    <citation type="submission" date="2022-05" db="EMBL/GenBank/DDBJ databases">
        <authorList>
            <person name="Okamura Y."/>
        </authorList>
    </citation>
    <scope>NUCLEOTIDE SEQUENCE</scope>
</reference>
<name>A0A9P0T2Q7_PIEBR</name>
<protein>
    <submittedName>
        <fullName evidence="1">Uncharacterized protein</fullName>
    </submittedName>
</protein>
<comment type="caution">
    <text evidence="1">The sequence shown here is derived from an EMBL/GenBank/DDBJ whole genome shotgun (WGS) entry which is preliminary data.</text>
</comment>
<sequence length="145" mass="16798">MAVRCLSIESKTRSVSFYGFMDLSHKVRCMSEIEDGVRVVWDSKRARRQSSAVCHRVNSRRCPRIPPQTNTIAAFCLFSRHSVAAPRDADGSSQKRLVQAARITLACRRRRLKSRNRQLNQINKEKPRNRQTKASSHIFRFKNLI</sequence>
<evidence type="ECO:0000313" key="2">
    <source>
        <dbReference type="Proteomes" id="UP001152562"/>
    </source>
</evidence>
<keyword evidence="2" id="KW-1185">Reference proteome</keyword>
<dbReference type="AlphaFoldDB" id="A0A9P0T2Q7"/>
<accession>A0A9P0T2Q7</accession>